<feature type="transmembrane region" description="Helical" evidence="1">
    <location>
        <begin position="88"/>
        <end position="108"/>
    </location>
</feature>
<comment type="caution">
    <text evidence="2">The sequence shown here is derived from an EMBL/GenBank/DDBJ whole genome shotgun (WGS) entry which is preliminary data.</text>
</comment>
<accession>A0A9P3UPD9</accession>
<dbReference type="OrthoDB" id="3354157at2759"/>
<proteinExistence type="predicted"/>
<keyword evidence="1" id="KW-0812">Transmembrane</keyword>
<dbReference type="Proteomes" id="UP001063166">
    <property type="component" value="Unassembled WGS sequence"/>
</dbReference>
<gene>
    <name evidence="2" type="ORF">LshimejAT787_0500660</name>
</gene>
<evidence type="ECO:0000256" key="1">
    <source>
        <dbReference type="SAM" id="Phobius"/>
    </source>
</evidence>
<feature type="transmembrane region" description="Helical" evidence="1">
    <location>
        <begin position="120"/>
        <end position="140"/>
    </location>
</feature>
<reference evidence="2" key="1">
    <citation type="submission" date="2022-07" db="EMBL/GenBank/DDBJ databases">
        <title>The genome of Lyophyllum shimeji provides insight into the initial evolution of ectomycorrhizal fungal genome.</title>
        <authorList>
            <person name="Kobayashi Y."/>
            <person name="Shibata T."/>
            <person name="Hirakawa H."/>
            <person name="Shigenobu S."/>
            <person name="Nishiyama T."/>
            <person name="Yamada A."/>
            <person name="Hasebe M."/>
            <person name="Kawaguchi M."/>
        </authorList>
    </citation>
    <scope>NUCLEOTIDE SEQUENCE</scope>
    <source>
        <strain evidence="2">AT787</strain>
    </source>
</reference>
<feature type="transmembrane region" description="Helical" evidence="1">
    <location>
        <begin position="207"/>
        <end position="232"/>
    </location>
</feature>
<sequence length="323" mass="36395">MVEASQPNVIDDVSQAIRTNCMGRGRIYLEREERTHCLLVSSESISDTSWPHCKPLCVFVPCVDREGLLTSLVLRPRNLIVLQRCRRFLPFQAVITIISFEIASFMMLLRVYALYYTQKWVVVSVALLHFFGTSVVIWLTTTGQPVLHNPNSGVHLCAMFFDTDITVLATAAAWLPFLFDTAVLGLILHRTIPSIRDKHLSYIMKRLLADGVVYYSAIFSVALLLTLMIIAAPPGLKNICVQLELTLTVTMMSRITLNLKKSVTKLYGAENRRYQDADHYIHEPPATPESSLHFPAIHQRVPDNFELSVTGKIAPMPRSTSVH</sequence>
<keyword evidence="3" id="KW-1185">Reference proteome</keyword>
<evidence type="ECO:0000313" key="2">
    <source>
        <dbReference type="EMBL" id="GLB38201.1"/>
    </source>
</evidence>
<dbReference type="EMBL" id="BRPK01000005">
    <property type="protein sequence ID" value="GLB38201.1"/>
    <property type="molecule type" value="Genomic_DNA"/>
</dbReference>
<feature type="transmembrane region" description="Helical" evidence="1">
    <location>
        <begin position="165"/>
        <end position="187"/>
    </location>
</feature>
<organism evidence="2 3">
    <name type="scientific">Lyophyllum shimeji</name>
    <name type="common">Hon-shimeji</name>
    <name type="synonym">Tricholoma shimeji</name>
    <dbReference type="NCBI Taxonomy" id="47721"/>
    <lineage>
        <taxon>Eukaryota</taxon>
        <taxon>Fungi</taxon>
        <taxon>Dikarya</taxon>
        <taxon>Basidiomycota</taxon>
        <taxon>Agaricomycotina</taxon>
        <taxon>Agaricomycetes</taxon>
        <taxon>Agaricomycetidae</taxon>
        <taxon>Agaricales</taxon>
        <taxon>Tricholomatineae</taxon>
        <taxon>Lyophyllaceae</taxon>
        <taxon>Lyophyllum</taxon>
    </lineage>
</organism>
<protein>
    <submittedName>
        <fullName evidence="2">Expressed protein</fullName>
    </submittedName>
</protein>
<dbReference type="AlphaFoldDB" id="A0A9P3UPD9"/>
<keyword evidence="1" id="KW-1133">Transmembrane helix</keyword>
<evidence type="ECO:0000313" key="3">
    <source>
        <dbReference type="Proteomes" id="UP001063166"/>
    </source>
</evidence>
<name>A0A9P3UPD9_LYOSH</name>
<keyword evidence="1" id="KW-0472">Membrane</keyword>